<dbReference type="SUPFAM" id="SSF52047">
    <property type="entry name" value="RNI-like"/>
    <property type="match status" value="1"/>
</dbReference>
<dbReference type="InterPro" id="IPR032675">
    <property type="entry name" value="LRR_dom_sf"/>
</dbReference>
<protein>
    <submittedName>
        <fullName evidence="2">Uncharacterized protein</fullName>
    </submittedName>
</protein>
<evidence type="ECO:0000313" key="2">
    <source>
        <dbReference type="EMBL" id="GJJ74995.1"/>
    </source>
</evidence>
<dbReference type="PANTHER" id="PTHR43083:SF6">
    <property type="entry name" value="MANNAN POLYMERASE COMPLEXES SUBUNIT MNN9"/>
    <property type="match status" value="1"/>
</dbReference>
<dbReference type="PANTHER" id="PTHR43083">
    <property type="entry name" value="MANNAN POLYMERASE II"/>
    <property type="match status" value="1"/>
</dbReference>
<dbReference type="EMBL" id="BQFW01000010">
    <property type="protein sequence ID" value="GJJ74995.1"/>
    <property type="molecule type" value="Genomic_DNA"/>
</dbReference>
<dbReference type="Gene3D" id="3.90.550.10">
    <property type="entry name" value="Spore Coat Polysaccharide Biosynthesis Protein SpsA, Chain A"/>
    <property type="match status" value="1"/>
</dbReference>
<dbReference type="Gene3D" id="3.80.10.10">
    <property type="entry name" value="Ribonuclease Inhibitor"/>
    <property type="match status" value="1"/>
</dbReference>
<name>A0A9P3LYL8_9FUNG</name>
<evidence type="ECO:0000256" key="1">
    <source>
        <dbReference type="ARBA" id="ARBA00037964"/>
    </source>
</evidence>
<reference evidence="2" key="1">
    <citation type="submission" date="2021-11" db="EMBL/GenBank/DDBJ databases">
        <authorList>
            <person name="Herlambang A."/>
            <person name="Guo Y."/>
            <person name="Takashima Y."/>
            <person name="Nishizawa T."/>
        </authorList>
    </citation>
    <scope>NUCLEOTIDE SEQUENCE</scope>
    <source>
        <strain evidence="2">E1425</strain>
    </source>
</reference>
<gene>
    <name evidence="2" type="ORF">EMPS_07353</name>
</gene>
<comment type="similarity">
    <text evidence="1">Belongs to the ANP1/MMN9/VAN1 family.</text>
</comment>
<dbReference type="Proteomes" id="UP000827284">
    <property type="component" value="Unassembled WGS sequence"/>
</dbReference>
<dbReference type="Pfam" id="PF03452">
    <property type="entry name" value="Anp1"/>
    <property type="match status" value="1"/>
</dbReference>
<dbReference type="AlphaFoldDB" id="A0A9P3LYL8"/>
<organism evidence="2 3">
    <name type="scientific">Entomortierella parvispora</name>
    <dbReference type="NCBI Taxonomy" id="205924"/>
    <lineage>
        <taxon>Eukaryota</taxon>
        <taxon>Fungi</taxon>
        <taxon>Fungi incertae sedis</taxon>
        <taxon>Mucoromycota</taxon>
        <taxon>Mortierellomycotina</taxon>
        <taxon>Mortierellomycetes</taxon>
        <taxon>Mortierellales</taxon>
        <taxon>Mortierellaceae</taxon>
        <taxon>Entomortierella</taxon>
    </lineage>
</organism>
<keyword evidence="3" id="KW-1185">Reference proteome</keyword>
<accession>A0A9P3LYL8</accession>
<proteinExistence type="inferred from homology"/>
<sequence>MSTTTLSPCEKFFNIPELAGCVAGYLHVESLGRLSLTSKIMKASVAPFLWRTYMLDRDLEEEPSPGLALNLKHVRNLEFRTVGTGILDILAAQKEVTTEDSINHLHDGIQTLTRFLYKGNLEGEAIAGVEDRQLDQLLLILQRNTFLHSVSLPGECLSRMDPLSSILACLTNLTSVTIMNSWEVQDVGKGLQFLEMGLSLPNLQVLRCPCRVEIQEQTMSLDVMFNRTLKTIWEHKASGLFPLGLRELELPQLVSQYPETFLGPFFSIGFLSLETLHVPSLSSLNTLEGVLLEHCSRVRNIRMNGLEYRRIALETLELVARCCCSQLGCRSLEFSSMEWNIYPQQVIALHHSTLESLVIQYPFFMSSEHVQIVLASCPALKEFKLDGEGSGFALNMAKFPLYREKNGDEEDVSSEGDFANRNWACTGLRRFSLTSGNPRAYQQAPTKEFYSQLGRLTELEELTFGYSQFRDDRSQFMDFTLLSDEEGGRLEALKGLKKLRVLHLRGQMMNQLGQAEVEFMEREWPDLEKVVFGSWMKGTNYRRLVLLAGSAFFLIACFNLATLNRDPSPSMDLNFVRTTSSIDPHHQTGLILTLVRDHASWGGGRGFHDFLSLVQGFDYPMTNLRIAVLASDKTEYNAITSYVQRLPKNDSTVPRIEVILREKDIGIARGDRKGDMVQRERRRLIARLRNYLLYSTLRDEDFVLWLDSDMIEIPGDLLKRMVHSGKDIITTATRFGAHGNFYDLNAWAGERIKPNEEEQKTIEQGGIFVPRHASVKFTHDLEGEFGHLDSVGGTVLFVKSEVHREGAAFTTNYVIGGGWKYEGYDGIESEGLCYVAGFLGYECWGMPHAITIHSDK</sequence>
<comment type="caution">
    <text evidence="2">The sequence shown here is derived from an EMBL/GenBank/DDBJ whole genome shotgun (WGS) entry which is preliminary data.</text>
</comment>
<evidence type="ECO:0000313" key="3">
    <source>
        <dbReference type="Proteomes" id="UP000827284"/>
    </source>
</evidence>
<dbReference type="InterPro" id="IPR029044">
    <property type="entry name" value="Nucleotide-diphossugar_trans"/>
</dbReference>
<reference evidence="2" key="2">
    <citation type="journal article" date="2022" name="Microbiol. Resour. Announc.">
        <title>Whole-Genome Sequence of Entomortierella parvispora E1425, a Mucoromycotan Fungus Associated with Burkholderiaceae-Related Endosymbiotic Bacteria.</title>
        <authorList>
            <person name="Herlambang A."/>
            <person name="Guo Y."/>
            <person name="Takashima Y."/>
            <person name="Narisawa K."/>
            <person name="Ohta H."/>
            <person name="Nishizawa T."/>
        </authorList>
    </citation>
    <scope>NUCLEOTIDE SEQUENCE</scope>
    <source>
        <strain evidence="2">E1425</strain>
    </source>
</reference>
<dbReference type="InterPro" id="IPR052086">
    <property type="entry name" value="Mannan_Polymerase_Subunit"/>
</dbReference>
<dbReference type="OrthoDB" id="2405020at2759"/>